<name>A0ACC1BHL6_9ROSI</name>
<reference evidence="2" key="1">
    <citation type="journal article" date="2023" name="G3 (Bethesda)">
        <title>Genome assembly and association tests identify interacting loci associated with vigor, precocity, and sex in interspecific pistachio rootstocks.</title>
        <authorList>
            <person name="Palmer W."/>
            <person name="Jacygrad E."/>
            <person name="Sagayaradj S."/>
            <person name="Cavanaugh K."/>
            <person name="Han R."/>
            <person name="Bertier L."/>
            <person name="Beede B."/>
            <person name="Kafkas S."/>
            <person name="Golino D."/>
            <person name="Preece J."/>
            <person name="Michelmore R."/>
        </authorList>
    </citation>
    <scope>NUCLEOTIDE SEQUENCE [LARGE SCALE GENOMIC DNA]</scope>
</reference>
<comment type="caution">
    <text evidence="1">The sequence shown here is derived from an EMBL/GenBank/DDBJ whole genome shotgun (WGS) entry which is preliminary data.</text>
</comment>
<dbReference type="Proteomes" id="UP001164250">
    <property type="component" value="Chromosome 4"/>
</dbReference>
<keyword evidence="2" id="KW-1185">Reference proteome</keyword>
<sequence>MGELCGSTDFGAEFDQLDHLPLLSRRNLLLASKTTLTSRVDVAVKRRR</sequence>
<organism evidence="1 2">
    <name type="scientific">Pistacia atlantica</name>
    <dbReference type="NCBI Taxonomy" id="434234"/>
    <lineage>
        <taxon>Eukaryota</taxon>
        <taxon>Viridiplantae</taxon>
        <taxon>Streptophyta</taxon>
        <taxon>Embryophyta</taxon>
        <taxon>Tracheophyta</taxon>
        <taxon>Spermatophyta</taxon>
        <taxon>Magnoliopsida</taxon>
        <taxon>eudicotyledons</taxon>
        <taxon>Gunneridae</taxon>
        <taxon>Pentapetalae</taxon>
        <taxon>rosids</taxon>
        <taxon>malvids</taxon>
        <taxon>Sapindales</taxon>
        <taxon>Anacardiaceae</taxon>
        <taxon>Pistacia</taxon>
    </lineage>
</organism>
<proteinExistence type="predicted"/>
<gene>
    <name evidence="1" type="ORF">Patl1_21227</name>
</gene>
<dbReference type="EMBL" id="CM047900">
    <property type="protein sequence ID" value="KAJ0098427.1"/>
    <property type="molecule type" value="Genomic_DNA"/>
</dbReference>
<evidence type="ECO:0000313" key="2">
    <source>
        <dbReference type="Proteomes" id="UP001164250"/>
    </source>
</evidence>
<protein>
    <submittedName>
        <fullName evidence="1">Uncharacterized protein</fullName>
    </submittedName>
</protein>
<evidence type="ECO:0000313" key="1">
    <source>
        <dbReference type="EMBL" id="KAJ0098427.1"/>
    </source>
</evidence>
<accession>A0ACC1BHL6</accession>